<evidence type="ECO:0000313" key="2">
    <source>
        <dbReference type="Proteomes" id="UP000644699"/>
    </source>
</evidence>
<keyword evidence="2" id="KW-1185">Reference proteome</keyword>
<organism evidence="1 2">
    <name type="scientific">Aureimonas endophytica</name>
    <dbReference type="NCBI Taxonomy" id="2027858"/>
    <lineage>
        <taxon>Bacteria</taxon>
        <taxon>Pseudomonadati</taxon>
        <taxon>Pseudomonadota</taxon>
        <taxon>Alphaproteobacteria</taxon>
        <taxon>Hyphomicrobiales</taxon>
        <taxon>Aurantimonadaceae</taxon>
        <taxon>Aureimonas</taxon>
    </lineage>
</organism>
<dbReference type="AlphaFoldDB" id="A0A916ZZ39"/>
<comment type="caution">
    <text evidence="1">The sequence shown here is derived from an EMBL/GenBank/DDBJ whole genome shotgun (WGS) entry which is preliminary data.</text>
</comment>
<reference evidence="1" key="2">
    <citation type="submission" date="2020-09" db="EMBL/GenBank/DDBJ databases">
        <authorList>
            <person name="Sun Q."/>
            <person name="Zhou Y."/>
        </authorList>
    </citation>
    <scope>NUCLEOTIDE SEQUENCE</scope>
    <source>
        <strain evidence="1">CGMCC 1.15367</strain>
    </source>
</reference>
<reference evidence="1" key="1">
    <citation type="journal article" date="2014" name="Int. J. Syst. Evol. Microbiol.">
        <title>Complete genome sequence of Corynebacterium casei LMG S-19264T (=DSM 44701T), isolated from a smear-ripened cheese.</title>
        <authorList>
            <consortium name="US DOE Joint Genome Institute (JGI-PGF)"/>
            <person name="Walter F."/>
            <person name="Albersmeier A."/>
            <person name="Kalinowski J."/>
            <person name="Ruckert C."/>
        </authorList>
    </citation>
    <scope>NUCLEOTIDE SEQUENCE</scope>
    <source>
        <strain evidence="1">CGMCC 1.15367</strain>
    </source>
</reference>
<dbReference type="Proteomes" id="UP000644699">
    <property type="component" value="Unassembled WGS sequence"/>
</dbReference>
<name>A0A916ZZ39_9HYPH</name>
<gene>
    <name evidence="1" type="ORF">GCM10011390_42140</name>
</gene>
<protein>
    <submittedName>
        <fullName evidence="1">Uncharacterized protein</fullName>
    </submittedName>
</protein>
<dbReference type="EMBL" id="BMIQ01000008">
    <property type="protein sequence ID" value="GGE18534.1"/>
    <property type="molecule type" value="Genomic_DNA"/>
</dbReference>
<accession>A0A916ZZ39</accession>
<sequence length="58" mass="6548">MTDRIYVLRQDGREIARHSTRRACVVEAMERGLVVHVADTANRLIDGVTISEKPGNDR</sequence>
<evidence type="ECO:0000313" key="1">
    <source>
        <dbReference type="EMBL" id="GGE18534.1"/>
    </source>
</evidence>
<dbReference type="RefSeq" id="WP_188912013.1">
    <property type="nucleotide sequence ID" value="NZ_BMIQ01000008.1"/>
</dbReference>
<proteinExistence type="predicted"/>